<name>A0A7J6M8G4_PERCH</name>
<accession>A0A7J6M8G4</accession>
<keyword evidence="2" id="KW-1185">Reference proteome</keyword>
<evidence type="ECO:0000313" key="2">
    <source>
        <dbReference type="Proteomes" id="UP000591131"/>
    </source>
</evidence>
<sequence>MDLDVKMGHLFELDPSIRFQAKYGDSEHPKGTWYRVIMSLTLACTAIYGALRIGFSLSVDNIIEAYVWQWRIELRNLEVSPDPATFGDLVNTTACIVSGPEDYVNISFILSITNNPPWLEVYITSVRVIEPDLDGIQLRARSPPFKGDGEVLVRQGIQAYRVTREKYRELWAVANFDTDSALWLALDVRFSIFGYQVDGLTVRGYVIHSAPTRANDTEGALPPTDRWFGPIGTFGRDDLSLLLPACFTM</sequence>
<dbReference type="Proteomes" id="UP000591131">
    <property type="component" value="Unassembled WGS sequence"/>
</dbReference>
<comment type="caution">
    <text evidence="1">The sequence shown here is derived from an EMBL/GenBank/DDBJ whole genome shotgun (WGS) entry which is preliminary data.</text>
</comment>
<dbReference type="EMBL" id="JAAPAO010000203">
    <property type="protein sequence ID" value="KAF4667785.1"/>
    <property type="molecule type" value="Genomic_DNA"/>
</dbReference>
<dbReference type="AlphaFoldDB" id="A0A7J6M8G4"/>
<evidence type="ECO:0000313" key="1">
    <source>
        <dbReference type="EMBL" id="KAF4667785.1"/>
    </source>
</evidence>
<gene>
    <name evidence="1" type="ORF">FOL47_003374</name>
</gene>
<organism evidence="1 2">
    <name type="scientific">Perkinsus chesapeaki</name>
    <name type="common">Clam parasite</name>
    <name type="synonym">Perkinsus andrewsi</name>
    <dbReference type="NCBI Taxonomy" id="330153"/>
    <lineage>
        <taxon>Eukaryota</taxon>
        <taxon>Sar</taxon>
        <taxon>Alveolata</taxon>
        <taxon>Perkinsozoa</taxon>
        <taxon>Perkinsea</taxon>
        <taxon>Perkinsida</taxon>
        <taxon>Perkinsidae</taxon>
        <taxon>Perkinsus</taxon>
    </lineage>
</organism>
<proteinExistence type="predicted"/>
<protein>
    <submittedName>
        <fullName evidence="1">Uncharacterized protein</fullName>
    </submittedName>
</protein>
<reference evidence="1 2" key="1">
    <citation type="submission" date="2020-04" db="EMBL/GenBank/DDBJ databases">
        <title>Perkinsus chesapeaki whole genome sequence.</title>
        <authorList>
            <person name="Bogema D.R."/>
        </authorList>
    </citation>
    <scope>NUCLEOTIDE SEQUENCE [LARGE SCALE GENOMIC DNA]</scope>
    <source>
        <strain evidence="1">ATCC PRA-425</strain>
    </source>
</reference>